<dbReference type="AlphaFoldDB" id="A0A380H3H5"/>
<comment type="similarity">
    <text evidence="10">Belongs to the peroxiredoxin family. BCP/PrxQ subfamily.</text>
</comment>
<keyword evidence="16" id="KW-1185">Reference proteome</keyword>
<accession>A0A380H3H5</accession>
<dbReference type="PANTHER" id="PTHR42801:SF4">
    <property type="entry name" value="AHPC_TSA FAMILY PROTEIN"/>
    <property type="match status" value="1"/>
</dbReference>
<dbReference type="Pfam" id="PF00578">
    <property type="entry name" value="AhpC-TSA"/>
    <property type="match status" value="1"/>
</dbReference>
<evidence type="ECO:0000313" key="15">
    <source>
        <dbReference type="EMBL" id="SUM70376.1"/>
    </source>
</evidence>
<dbReference type="SUPFAM" id="SSF52833">
    <property type="entry name" value="Thioredoxin-like"/>
    <property type="match status" value="1"/>
</dbReference>
<dbReference type="GO" id="GO:0034599">
    <property type="term" value="P:cellular response to oxidative stress"/>
    <property type="evidence" value="ECO:0007669"/>
    <property type="project" value="TreeGrafter"/>
</dbReference>
<keyword evidence="5" id="KW-0049">Antioxidant</keyword>
<dbReference type="GO" id="GO:0008379">
    <property type="term" value="F:thioredoxin peroxidase activity"/>
    <property type="evidence" value="ECO:0007669"/>
    <property type="project" value="TreeGrafter"/>
</dbReference>
<feature type="active site" description="Cysteine sulfenic acid (-SOH) intermediate; for peroxidase activity" evidence="13">
    <location>
        <position position="44"/>
    </location>
</feature>
<name>A0A380H3H5_9STAP</name>
<dbReference type="InterPro" id="IPR024706">
    <property type="entry name" value="Peroxiredoxin_AhpC-typ"/>
</dbReference>
<dbReference type="EC" id="1.11.1.24" evidence="3"/>
<comment type="subunit">
    <text evidence="2">Monomer.</text>
</comment>
<dbReference type="GO" id="GO:0045454">
    <property type="term" value="P:cell redox homeostasis"/>
    <property type="evidence" value="ECO:0007669"/>
    <property type="project" value="TreeGrafter"/>
</dbReference>
<sequence length="152" mass="17440">MIKKGEQFPSFSLENQNGKVITNDTIRGRKAILYFYPRDNTPTCTTEACDFRDYLSDFNHLGVDVYGISADSKTKHQNFIKKHQLNFDLLVDEDYKLADKVGVYQLKKSFGKESMGIVRTTFVIDENGYILDIIEKVKVKTQISELKTILEG</sequence>
<dbReference type="InterPro" id="IPR036249">
    <property type="entry name" value="Thioredoxin-like_sf"/>
</dbReference>
<proteinExistence type="inferred from homology"/>
<comment type="function">
    <text evidence="1">Thiol-specific peroxidase that catalyzes the reduction of hydrogen peroxide and organic hydroperoxides to water and alcohols, respectively. Plays a role in cell protection against oxidative stress by detoxifying peroxides and as sensor of hydrogen peroxide-mediated signaling events.</text>
</comment>
<dbReference type="InterPro" id="IPR013766">
    <property type="entry name" value="Thioredoxin_domain"/>
</dbReference>
<dbReference type="Proteomes" id="UP000255425">
    <property type="component" value="Unassembled WGS sequence"/>
</dbReference>
<dbReference type="PIRSF" id="PIRSF000239">
    <property type="entry name" value="AHPC"/>
    <property type="match status" value="1"/>
</dbReference>
<dbReference type="RefSeq" id="WP_115313049.1">
    <property type="nucleotide sequence ID" value="NZ_CP066042.1"/>
</dbReference>
<gene>
    <name evidence="15" type="primary">bcp</name>
    <name evidence="15" type="ORF">NCTC11807_01147</name>
</gene>
<evidence type="ECO:0000256" key="13">
    <source>
        <dbReference type="PIRSR" id="PIRSR000239-1"/>
    </source>
</evidence>
<dbReference type="GO" id="GO:0005737">
    <property type="term" value="C:cytoplasm"/>
    <property type="evidence" value="ECO:0007669"/>
    <property type="project" value="TreeGrafter"/>
</dbReference>
<comment type="catalytic activity">
    <reaction evidence="12">
        <text>a hydroperoxide + [thioredoxin]-dithiol = an alcohol + [thioredoxin]-disulfide + H2O</text>
        <dbReference type="Rhea" id="RHEA:62620"/>
        <dbReference type="Rhea" id="RHEA-COMP:10698"/>
        <dbReference type="Rhea" id="RHEA-COMP:10700"/>
        <dbReference type="ChEBI" id="CHEBI:15377"/>
        <dbReference type="ChEBI" id="CHEBI:29950"/>
        <dbReference type="ChEBI" id="CHEBI:30879"/>
        <dbReference type="ChEBI" id="CHEBI:35924"/>
        <dbReference type="ChEBI" id="CHEBI:50058"/>
        <dbReference type="EC" id="1.11.1.24"/>
    </reaction>
</comment>
<dbReference type="EMBL" id="UHDZ01000001">
    <property type="protein sequence ID" value="SUM70376.1"/>
    <property type="molecule type" value="Genomic_DNA"/>
</dbReference>
<evidence type="ECO:0000256" key="12">
    <source>
        <dbReference type="ARBA" id="ARBA00049091"/>
    </source>
</evidence>
<evidence type="ECO:0000313" key="16">
    <source>
        <dbReference type="Proteomes" id="UP000255425"/>
    </source>
</evidence>
<evidence type="ECO:0000256" key="11">
    <source>
        <dbReference type="ARBA" id="ARBA00041373"/>
    </source>
</evidence>
<keyword evidence="7" id="KW-1015">Disulfide bond</keyword>
<feature type="domain" description="Thioredoxin" evidence="14">
    <location>
        <begin position="2"/>
        <end position="152"/>
    </location>
</feature>
<dbReference type="GeneID" id="63936793"/>
<organism evidence="15 16">
    <name type="scientific">Staphylococcus saccharolyticus</name>
    <dbReference type="NCBI Taxonomy" id="33028"/>
    <lineage>
        <taxon>Bacteria</taxon>
        <taxon>Bacillati</taxon>
        <taxon>Bacillota</taxon>
        <taxon>Bacilli</taxon>
        <taxon>Bacillales</taxon>
        <taxon>Staphylococcaceae</taxon>
        <taxon>Staphylococcus</taxon>
    </lineage>
</organism>
<evidence type="ECO:0000256" key="7">
    <source>
        <dbReference type="ARBA" id="ARBA00023157"/>
    </source>
</evidence>
<evidence type="ECO:0000256" key="6">
    <source>
        <dbReference type="ARBA" id="ARBA00023002"/>
    </source>
</evidence>
<dbReference type="PANTHER" id="PTHR42801">
    <property type="entry name" value="THIOREDOXIN-DEPENDENT PEROXIDE REDUCTASE"/>
    <property type="match status" value="1"/>
</dbReference>
<evidence type="ECO:0000256" key="10">
    <source>
        <dbReference type="ARBA" id="ARBA00038489"/>
    </source>
</evidence>
<keyword evidence="6 15" id="KW-0560">Oxidoreductase</keyword>
<evidence type="ECO:0000256" key="1">
    <source>
        <dbReference type="ARBA" id="ARBA00003330"/>
    </source>
</evidence>
<dbReference type="CDD" id="cd03017">
    <property type="entry name" value="PRX_BCP"/>
    <property type="match status" value="1"/>
</dbReference>
<dbReference type="InterPro" id="IPR000866">
    <property type="entry name" value="AhpC/TSA"/>
</dbReference>
<reference evidence="15 16" key="1">
    <citation type="submission" date="2018-06" db="EMBL/GenBank/DDBJ databases">
        <authorList>
            <consortium name="Pathogen Informatics"/>
            <person name="Doyle S."/>
        </authorList>
    </citation>
    <scope>NUCLEOTIDE SEQUENCE [LARGE SCALE GENOMIC DNA]</scope>
    <source>
        <strain evidence="15 16">NCTC11807</strain>
    </source>
</reference>
<evidence type="ECO:0000256" key="3">
    <source>
        <dbReference type="ARBA" id="ARBA00013017"/>
    </source>
</evidence>
<evidence type="ECO:0000256" key="5">
    <source>
        <dbReference type="ARBA" id="ARBA00022862"/>
    </source>
</evidence>
<evidence type="ECO:0000256" key="2">
    <source>
        <dbReference type="ARBA" id="ARBA00011245"/>
    </source>
</evidence>
<protein>
    <recommendedName>
        <fullName evidence="3">thioredoxin-dependent peroxiredoxin</fullName>
        <ecNumber evidence="3">1.11.1.24</ecNumber>
    </recommendedName>
    <alternativeName>
        <fullName evidence="11">Bacterioferritin comigratory protein</fullName>
    </alternativeName>
    <alternativeName>
        <fullName evidence="9">Thioredoxin peroxidase</fullName>
    </alternativeName>
</protein>
<dbReference type="FunFam" id="3.40.30.10:FF:000326">
    <property type="entry name" value="Bacterioferritin comigratory protein"/>
    <property type="match status" value="1"/>
</dbReference>
<evidence type="ECO:0000256" key="4">
    <source>
        <dbReference type="ARBA" id="ARBA00022559"/>
    </source>
</evidence>
<evidence type="ECO:0000256" key="9">
    <source>
        <dbReference type="ARBA" id="ARBA00032824"/>
    </source>
</evidence>
<keyword evidence="8" id="KW-0676">Redox-active center</keyword>
<evidence type="ECO:0000256" key="8">
    <source>
        <dbReference type="ARBA" id="ARBA00023284"/>
    </source>
</evidence>
<dbReference type="Gene3D" id="3.40.30.10">
    <property type="entry name" value="Glutaredoxin"/>
    <property type="match status" value="1"/>
</dbReference>
<dbReference type="PROSITE" id="PS51352">
    <property type="entry name" value="THIOREDOXIN_2"/>
    <property type="match status" value="1"/>
</dbReference>
<evidence type="ECO:0000259" key="14">
    <source>
        <dbReference type="PROSITE" id="PS51352"/>
    </source>
</evidence>
<keyword evidence="4 15" id="KW-0575">Peroxidase</keyword>
<dbReference type="InterPro" id="IPR050924">
    <property type="entry name" value="Peroxiredoxin_BCP/PrxQ"/>
</dbReference>